<dbReference type="PROSITE" id="PS00892">
    <property type="entry name" value="HIT_1"/>
    <property type="match status" value="1"/>
</dbReference>
<feature type="binding site" evidence="6">
    <location>
        <position position="157"/>
    </location>
    <ligand>
        <name>substrate</name>
    </ligand>
</feature>
<dbReference type="GO" id="GO:0000290">
    <property type="term" value="P:deadenylation-dependent decapping of nuclear-transcribed mRNA"/>
    <property type="evidence" value="ECO:0007669"/>
    <property type="project" value="InterPro"/>
</dbReference>
<evidence type="ECO:0000256" key="4">
    <source>
        <dbReference type="ARBA" id="ARBA00022553"/>
    </source>
</evidence>
<evidence type="ECO:0000256" key="2">
    <source>
        <dbReference type="ARBA" id="ARBA00010208"/>
    </source>
</evidence>
<dbReference type="STRING" id="56408.A0A1E5REC9"/>
<feature type="active site" description="Nucleophile" evidence="5">
    <location>
        <position position="248"/>
    </location>
</feature>
<evidence type="ECO:0000313" key="7">
    <source>
        <dbReference type="EMBL" id="OEJ85269.1"/>
    </source>
</evidence>
<evidence type="ECO:0000256" key="5">
    <source>
        <dbReference type="PIRSR" id="PIRSR028973-1"/>
    </source>
</evidence>
<dbReference type="EMBL" id="LPNM01000007">
    <property type="protein sequence ID" value="OEJ85269.1"/>
    <property type="molecule type" value="Genomic_DNA"/>
</dbReference>
<dbReference type="GO" id="GO:0016787">
    <property type="term" value="F:hydrolase activity"/>
    <property type="evidence" value="ECO:0007669"/>
    <property type="project" value="InterPro"/>
</dbReference>
<gene>
    <name evidence="7" type="ORF">AWRI3579_g2002</name>
</gene>
<dbReference type="InterPro" id="IPR008594">
    <property type="entry name" value="DcpS/DCS2"/>
</dbReference>
<feature type="binding site" evidence="6">
    <location>
        <position position="174"/>
    </location>
    <ligand>
        <name>substrate</name>
    </ligand>
</feature>
<reference evidence="8" key="1">
    <citation type="journal article" date="2016" name="Genome Announc.">
        <title>Genome sequences of three species of Hanseniaspora isolated from spontaneous wine fermentations.</title>
        <authorList>
            <person name="Sternes P.R."/>
            <person name="Lee D."/>
            <person name="Kutyna D.R."/>
            <person name="Borneman A.R."/>
        </authorList>
    </citation>
    <scope>NUCLEOTIDE SEQUENCE [LARGE SCALE GENOMIC DNA]</scope>
    <source>
        <strain evidence="8">AWRI3579</strain>
    </source>
</reference>
<comment type="subcellular location">
    <subcellularLocation>
        <location evidence="1">Cytoplasm</location>
    </subcellularLocation>
</comment>
<feature type="binding site" evidence="6">
    <location>
        <position position="176"/>
    </location>
    <ligand>
        <name>substrate</name>
    </ligand>
</feature>
<protein>
    <submittedName>
        <fullName evidence="7">M7GpppX diphosphatase</fullName>
    </submittedName>
</protein>
<feature type="binding site" evidence="6">
    <location>
        <begin position="239"/>
        <end position="250"/>
    </location>
    <ligand>
        <name>substrate</name>
    </ligand>
</feature>
<dbReference type="GO" id="GO:0000340">
    <property type="term" value="F:RNA 7-methylguanosine cap binding"/>
    <property type="evidence" value="ECO:0007669"/>
    <property type="project" value="TreeGrafter"/>
</dbReference>
<sequence>MTSTTPPSFEKLVKNFEFVRTLDTNPQIKTVTLLGTIFAKNAIITLEKLHFNENQTHNAAELVTDFDEVTANDVYFWSNASMNSIVGKSDLKTGDKIKINLVYPATEIHIRKYDEQKFHMIKETPEMYKSHVVPYIKEYQNAGRLNWVYNILFHGHEADRIVHNEPDQFILLPDMKWSGHDMDSLYLLAIVYRKDIASVRDLNSSHKEWLISLQNTIKRVVPEKYPQIEDASQLRIFIHYQPSYYHFHVHVVNIKHPGLRDGISVGKALLLDDVIDNLDFLGPEGYAKKNITYVLGENHPLWEKFNQ</sequence>
<dbReference type="Proteomes" id="UP000095728">
    <property type="component" value="Unassembled WGS sequence"/>
</dbReference>
<dbReference type="PANTHER" id="PTHR12978">
    <property type="entry name" value="HISTIDINE TRIAD HIT PROTEIN MEMBER"/>
    <property type="match status" value="1"/>
</dbReference>
<feature type="binding site" evidence="6">
    <location>
        <position position="147"/>
    </location>
    <ligand>
        <name>substrate</name>
    </ligand>
</feature>
<dbReference type="InterPro" id="IPR036265">
    <property type="entry name" value="HIT-like_sf"/>
</dbReference>
<evidence type="ECO:0000256" key="1">
    <source>
        <dbReference type="ARBA" id="ARBA00004496"/>
    </source>
</evidence>
<dbReference type="PANTHER" id="PTHR12978:SF0">
    <property type="entry name" value="M7GPPPX DIPHOSPHATASE"/>
    <property type="match status" value="1"/>
</dbReference>
<dbReference type="PIRSF" id="PIRSF028973">
    <property type="entry name" value="Scavenger_mRNA_decap_enz"/>
    <property type="match status" value="1"/>
</dbReference>
<proteinExistence type="inferred from homology"/>
<dbReference type="SUPFAM" id="SSF102860">
    <property type="entry name" value="mRNA decapping enzyme DcpS N-terminal domain"/>
    <property type="match status" value="1"/>
</dbReference>
<dbReference type="InterPro" id="IPR019808">
    <property type="entry name" value="Histidine_triad_CS"/>
</dbReference>
<dbReference type="Gene3D" id="3.30.428.10">
    <property type="entry name" value="HIT-like"/>
    <property type="match status" value="1"/>
</dbReference>
<keyword evidence="4" id="KW-0597">Phosphoprotein</keyword>
<evidence type="ECO:0000256" key="6">
    <source>
        <dbReference type="PIRSR" id="PIRSR028973-2"/>
    </source>
</evidence>
<name>A0A1E5REC9_9ASCO</name>
<comment type="caution">
    <text evidence="7">The sequence shown here is derived from an EMBL/GenBank/DDBJ whole genome shotgun (WGS) entry which is preliminary data.</text>
</comment>
<organism evidence="7 8">
    <name type="scientific">Hanseniaspora osmophila</name>
    <dbReference type="NCBI Taxonomy" id="56408"/>
    <lineage>
        <taxon>Eukaryota</taxon>
        <taxon>Fungi</taxon>
        <taxon>Dikarya</taxon>
        <taxon>Ascomycota</taxon>
        <taxon>Saccharomycotina</taxon>
        <taxon>Saccharomycetes</taxon>
        <taxon>Saccharomycodales</taxon>
        <taxon>Saccharomycodaceae</taxon>
        <taxon>Hanseniaspora</taxon>
    </lineage>
</organism>
<dbReference type="AlphaFoldDB" id="A0A1E5REC9"/>
<dbReference type="SUPFAM" id="SSF54197">
    <property type="entry name" value="HIT-like"/>
    <property type="match status" value="1"/>
</dbReference>
<evidence type="ECO:0000313" key="8">
    <source>
        <dbReference type="Proteomes" id="UP000095728"/>
    </source>
</evidence>
<keyword evidence="3" id="KW-0963">Cytoplasm</keyword>
<comment type="similarity">
    <text evidence="2">Belongs to the HIT family.</text>
</comment>
<dbReference type="FunCoup" id="A0A1E5REC9">
    <property type="interactions" value="931"/>
</dbReference>
<dbReference type="Pfam" id="PF05652">
    <property type="entry name" value="DcpS"/>
    <property type="match status" value="1"/>
</dbReference>
<evidence type="ECO:0000256" key="3">
    <source>
        <dbReference type="ARBA" id="ARBA00022490"/>
    </source>
</evidence>
<accession>A0A1E5REC9</accession>
<dbReference type="GO" id="GO:0000932">
    <property type="term" value="C:P-body"/>
    <property type="evidence" value="ECO:0007669"/>
    <property type="project" value="TreeGrafter"/>
</dbReference>
<dbReference type="InParanoid" id="A0A1E5REC9"/>
<dbReference type="OrthoDB" id="10264956at2759"/>
<dbReference type="InterPro" id="IPR011145">
    <property type="entry name" value="Scavenger_mRNA_decap_enz_N"/>
</dbReference>
<dbReference type="Gene3D" id="3.30.200.40">
    <property type="entry name" value="Scavenger mRNA decapping enzyme, N-terminal domain"/>
    <property type="match status" value="1"/>
</dbReference>
<dbReference type="GO" id="GO:0005634">
    <property type="term" value="C:nucleus"/>
    <property type="evidence" value="ECO:0007669"/>
    <property type="project" value="TreeGrafter"/>
</dbReference>
<dbReference type="Pfam" id="PF11969">
    <property type="entry name" value="DcpS_C"/>
    <property type="match status" value="1"/>
</dbReference>
<keyword evidence="8" id="KW-1185">Reference proteome</keyword>